<accession>A0A0C2MPK9</accession>
<dbReference type="AlphaFoldDB" id="A0A0C2MPK9"/>
<feature type="compositionally biased region" description="Basic and acidic residues" evidence="1">
    <location>
        <begin position="31"/>
        <end position="52"/>
    </location>
</feature>
<feature type="compositionally biased region" description="Basic residues" evidence="1">
    <location>
        <begin position="18"/>
        <end position="30"/>
    </location>
</feature>
<proteinExistence type="predicted"/>
<evidence type="ECO:0000256" key="1">
    <source>
        <dbReference type="SAM" id="MobiDB-lite"/>
    </source>
</evidence>
<dbReference type="Proteomes" id="UP000031668">
    <property type="component" value="Unassembled WGS sequence"/>
</dbReference>
<feature type="region of interest" description="Disordered" evidence="1">
    <location>
        <begin position="18"/>
        <end position="52"/>
    </location>
</feature>
<comment type="caution">
    <text evidence="2">The sequence shown here is derived from an EMBL/GenBank/DDBJ whole genome shotgun (WGS) entry which is preliminary data.</text>
</comment>
<protein>
    <submittedName>
        <fullName evidence="2">Uncharacterized protein</fullName>
    </submittedName>
</protein>
<evidence type="ECO:0000313" key="3">
    <source>
        <dbReference type="Proteomes" id="UP000031668"/>
    </source>
</evidence>
<organism evidence="2 3">
    <name type="scientific">Thelohanellus kitauei</name>
    <name type="common">Myxosporean</name>
    <dbReference type="NCBI Taxonomy" id="669202"/>
    <lineage>
        <taxon>Eukaryota</taxon>
        <taxon>Metazoa</taxon>
        <taxon>Cnidaria</taxon>
        <taxon>Myxozoa</taxon>
        <taxon>Myxosporea</taxon>
        <taxon>Bivalvulida</taxon>
        <taxon>Platysporina</taxon>
        <taxon>Myxobolidae</taxon>
        <taxon>Thelohanellus</taxon>
    </lineage>
</organism>
<gene>
    <name evidence="2" type="ORF">RF11_14721</name>
</gene>
<sequence>MFDPGLCEIVKGPLKFKKDHKKRKTNRLSKNKVEKATKEIKDEKVEETNEKKGSVASVKTKAEIEFEIVKNERVFHFLITRLGNECLKWLRKHIENVLK</sequence>
<name>A0A0C2MPK9_THEKT</name>
<reference evidence="2 3" key="1">
    <citation type="journal article" date="2014" name="Genome Biol. Evol.">
        <title>The genome of the myxosporean Thelohanellus kitauei shows adaptations to nutrient acquisition within its fish host.</title>
        <authorList>
            <person name="Yang Y."/>
            <person name="Xiong J."/>
            <person name="Zhou Z."/>
            <person name="Huo F."/>
            <person name="Miao W."/>
            <person name="Ran C."/>
            <person name="Liu Y."/>
            <person name="Zhang J."/>
            <person name="Feng J."/>
            <person name="Wang M."/>
            <person name="Wang M."/>
            <person name="Wang L."/>
            <person name="Yao B."/>
        </authorList>
    </citation>
    <scope>NUCLEOTIDE SEQUENCE [LARGE SCALE GENOMIC DNA]</scope>
    <source>
        <strain evidence="2">Wuqing</strain>
    </source>
</reference>
<dbReference type="EMBL" id="JWZT01003563">
    <property type="protein sequence ID" value="KII66290.1"/>
    <property type="molecule type" value="Genomic_DNA"/>
</dbReference>
<keyword evidence="3" id="KW-1185">Reference proteome</keyword>
<evidence type="ECO:0000313" key="2">
    <source>
        <dbReference type="EMBL" id="KII66290.1"/>
    </source>
</evidence>